<gene>
    <name evidence="3" type="ORF">UY25_C0001G0098</name>
</gene>
<feature type="compositionally biased region" description="Acidic residues" evidence="1">
    <location>
        <begin position="822"/>
        <end position="835"/>
    </location>
</feature>
<feature type="transmembrane region" description="Helical" evidence="2">
    <location>
        <begin position="214"/>
        <end position="231"/>
    </location>
</feature>
<evidence type="ECO:0000313" key="4">
    <source>
        <dbReference type="Proteomes" id="UP000034462"/>
    </source>
</evidence>
<dbReference type="EMBL" id="LCPH01000001">
    <property type="protein sequence ID" value="KKU93605.1"/>
    <property type="molecule type" value="Genomic_DNA"/>
</dbReference>
<sequence>MAHQKAKIFWGAFALLVFVSLFTPRPADAFAWIPVILIGAALFTPLRGFLTDPIARALYEALLAVVNGIIALIASILQGIFIGIGELLVSAINYFISIPVSPANPLTPPMIVAAFDFTRLLVNGFFLLILVFIGLATILRWREYEFQQTLPRLIIIVLLVNFSGVFVGLVVDIANLVTHFFLNAVAGVGALYSSNPWGAFAPEEAKVGQNIARILFYLIGTLIYLFVMLIFGFRVLVLWVLTILAPLAFAAYILPITRRWWSQWLGSLIQWSIIGIPISFFLVLAGFIISADPPGNPSAYGIGTEISGAFAPLTALLLLALGVSIAISLAPASARGILNFGRKTAAIASGFLVAQAVMRAAESKKVRGGLDKLSSPENPRWGYDKTTGEAKSGFWAAAQRGLGGTVGFGRRAATKPMQHVLTATEKDAEEKTNREAMKANDIELRTAMLQAGAGAQKRGVWRAILQRRRVRQFFDADTMSGTPEKRAFAKARLEDAALAAHDNALAEGDSDTAEATQRALWHNDRAMKHMATLEDQRTASAQDAYRDRTGYTDPETRTYIAGVSEAEYDRGVRSFREKIFREAKTQDDFKQFQRSAVLRDDFIDLMHSQHGSAHQAAAFVNAYGQEGIQRLEARKKDAAHYARLVQKGVETDREGKPVLRNSAGEIDPKGEKQRIWGDRNLSLARWEATTGGQNVGISAKEGAERAEDVRRLQRITANWAGHYNELRDEYEQLMGDEEGRVTRGILGLQREIEDLRSYPEEHRTPSQRAGLEALRIEYGRRLGTLGDRMRVDPDPEVRRLWETTERDLVRPRAQERRRRTGEEDEEENGEEDGGEEDRGQGGTRRRGPRDPRGGGTGGGTTPRGWTGRPSGLVTPPPSGPRQTGEERRQRREEPPASQASPPPATPFAANPHGPTPAPPASKIEIEGLAKTDWLEEGLARAKKGNIPTQITGRLEKYLADNGASNAEIRRMTPQDAWQRAGEIHERFASGATPAAGISQPEPLEGLLDAVLSKKGKGAARVVSFGEALDFTNVKFGAVRADDHHKVTQPGGIVIESIGESGLVHVSPEILETMKGILESNDRTDQRRKLSSVIQAIEEAKKNTRTIE</sequence>
<feature type="transmembrane region" description="Helical" evidence="2">
    <location>
        <begin position="309"/>
        <end position="332"/>
    </location>
</feature>
<reference evidence="3 4" key="1">
    <citation type="journal article" date="2015" name="Nature">
        <title>rRNA introns, odd ribosomes, and small enigmatic genomes across a large radiation of phyla.</title>
        <authorList>
            <person name="Brown C.T."/>
            <person name="Hug L.A."/>
            <person name="Thomas B.C."/>
            <person name="Sharon I."/>
            <person name="Castelle C.J."/>
            <person name="Singh A."/>
            <person name="Wilkins M.J."/>
            <person name="Williams K.H."/>
            <person name="Banfield J.F."/>
        </authorList>
    </citation>
    <scope>NUCLEOTIDE SEQUENCE [LARGE SCALE GENOMIC DNA]</scope>
</reference>
<evidence type="ECO:0000256" key="2">
    <source>
        <dbReference type="SAM" id="Phobius"/>
    </source>
</evidence>
<feature type="transmembrane region" description="Helical" evidence="2">
    <location>
        <begin position="268"/>
        <end position="289"/>
    </location>
</feature>
<feature type="transmembrane region" description="Helical" evidence="2">
    <location>
        <begin position="7"/>
        <end position="23"/>
    </location>
</feature>
<protein>
    <submittedName>
        <fullName evidence="3">Uncharacterized protein</fullName>
    </submittedName>
</protein>
<feature type="transmembrane region" description="Helical" evidence="2">
    <location>
        <begin position="29"/>
        <end position="50"/>
    </location>
</feature>
<feature type="transmembrane region" description="Helical" evidence="2">
    <location>
        <begin position="62"/>
        <end position="84"/>
    </location>
</feature>
<keyword evidence="2" id="KW-0812">Transmembrane</keyword>
<keyword evidence="2" id="KW-1133">Transmembrane helix</keyword>
<feature type="region of interest" description="Disordered" evidence="1">
    <location>
        <begin position="810"/>
        <end position="921"/>
    </location>
</feature>
<comment type="caution">
    <text evidence="3">The sequence shown here is derived from an EMBL/GenBank/DDBJ whole genome shotgun (WGS) entry which is preliminary data.</text>
</comment>
<accession>A0A837IM13</accession>
<name>A0A837IM13_9BACT</name>
<feature type="transmembrane region" description="Helical" evidence="2">
    <location>
        <begin position="153"/>
        <end position="174"/>
    </location>
</feature>
<keyword evidence="2" id="KW-0472">Membrane</keyword>
<proteinExistence type="predicted"/>
<feature type="transmembrane region" description="Helical" evidence="2">
    <location>
        <begin position="120"/>
        <end position="141"/>
    </location>
</feature>
<organism evidence="3 4">
    <name type="scientific">Candidatus Yanofskybacteria bacterium GW2011_GWC1_48_11</name>
    <dbReference type="NCBI Taxonomy" id="1619027"/>
    <lineage>
        <taxon>Bacteria</taxon>
        <taxon>Candidatus Yanofskyibacteriota</taxon>
    </lineage>
</organism>
<dbReference type="Proteomes" id="UP000034462">
    <property type="component" value="Unassembled WGS sequence"/>
</dbReference>
<dbReference type="AlphaFoldDB" id="A0A837IM13"/>
<feature type="transmembrane region" description="Helical" evidence="2">
    <location>
        <begin position="237"/>
        <end position="256"/>
    </location>
</feature>
<evidence type="ECO:0000256" key="1">
    <source>
        <dbReference type="SAM" id="MobiDB-lite"/>
    </source>
</evidence>
<evidence type="ECO:0000313" key="3">
    <source>
        <dbReference type="EMBL" id="KKU93605.1"/>
    </source>
</evidence>
<feature type="compositionally biased region" description="Basic and acidic residues" evidence="1">
    <location>
        <begin position="883"/>
        <end position="894"/>
    </location>
</feature>